<dbReference type="AlphaFoldDB" id="A0A931MEE0"/>
<proteinExistence type="predicted"/>
<comment type="caution">
    <text evidence="1">The sequence shown here is derived from an EMBL/GenBank/DDBJ whole genome shotgun (WGS) entry which is preliminary data.</text>
</comment>
<dbReference type="Proteomes" id="UP000651050">
    <property type="component" value="Unassembled WGS sequence"/>
</dbReference>
<name>A0A931MEE0_9BURK</name>
<sequence>MPLPAPQPRKHLHTRAVVYRGYHREDGLWDIEAELSDTKTYALERSQRGTMPPGTPIHGMSIRITVDDTMTIREIASAQDHTPFDECQAGNPPMQQMVGAKLGPGWRVAIDRALGNTRGCTHLRELLFNMATAAYQTIPSYQARLRREAGKPAYSGTQPPYHLGKCIAWDFNGPVVARHHPEFAGWQPLLRKVDAPPKSS</sequence>
<protein>
    <submittedName>
        <fullName evidence="1">DUF2889 domain-containing protein</fullName>
    </submittedName>
</protein>
<dbReference type="RefSeq" id="WP_196984641.1">
    <property type="nucleotide sequence ID" value="NZ_JADWYS010000001.1"/>
</dbReference>
<evidence type="ECO:0000313" key="1">
    <source>
        <dbReference type="EMBL" id="MBG9386671.1"/>
    </source>
</evidence>
<evidence type="ECO:0000313" key="2">
    <source>
        <dbReference type="Proteomes" id="UP000651050"/>
    </source>
</evidence>
<dbReference type="Pfam" id="PF11136">
    <property type="entry name" value="DUF2889"/>
    <property type="match status" value="1"/>
</dbReference>
<reference evidence="1" key="1">
    <citation type="submission" date="2020-11" db="EMBL/GenBank/DDBJ databases">
        <title>Bacterial whole genome sequence for Caenimonas sp. DR4.4.</title>
        <authorList>
            <person name="Le V."/>
            <person name="Ko S.-R."/>
            <person name="Ahn C.-Y."/>
            <person name="Oh H.-M."/>
        </authorList>
    </citation>
    <scope>NUCLEOTIDE SEQUENCE</scope>
    <source>
        <strain evidence="1">DR4.4</strain>
    </source>
</reference>
<organism evidence="1 2">
    <name type="scientific">Caenimonas aquaedulcis</name>
    <dbReference type="NCBI Taxonomy" id="2793270"/>
    <lineage>
        <taxon>Bacteria</taxon>
        <taxon>Pseudomonadati</taxon>
        <taxon>Pseudomonadota</taxon>
        <taxon>Betaproteobacteria</taxon>
        <taxon>Burkholderiales</taxon>
        <taxon>Comamonadaceae</taxon>
        <taxon>Caenimonas</taxon>
    </lineage>
</organism>
<dbReference type="EMBL" id="JADWYS010000001">
    <property type="protein sequence ID" value="MBG9386671.1"/>
    <property type="molecule type" value="Genomic_DNA"/>
</dbReference>
<gene>
    <name evidence="1" type="ORF">I5803_01420</name>
</gene>
<dbReference type="InterPro" id="IPR021312">
    <property type="entry name" value="DUF2889"/>
</dbReference>
<keyword evidence="2" id="KW-1185">Reference proteome</keyword>
<accession>A0A931MEE0</accession>